<accession>A0A0R3SGW1</accession>
<dbReference type="OrthoDB" id="6279146at2759"/>
<feature type="compositionally biased region" description="Polar residues" evidence="1">
    <location>
        <begin position="35"/>
        <end position="56"/>
    </location>
</feature>
<evidence type="ECO:0000313" key="3">
    <source>
        <dbReference type="Proteomes" id="UP000274504"/>
    </source>
</evidence>
<sequence>MVSMVKKKVIRGRRLKLPKPSLIVFPDNVQPPASPVQSSAQDTVKSTTPPSCTSRPELSRTRCGRRVTLPSRLADYAQ</sequence>
<dbReference type="AlphaFoldDB" id="A0A0R3SGW1"/>
<evidence type="ECO:0000313" key="4">
    <source>
        <dbReference type="WBParaSite" id="HDID_0000416501-mRNA-1"/>
    </source>
</evidence>
<protein>
    <submittedName>
        <fullName evidence="2 4">Uncharacterized protein</fullName>
    </submittedName>
</protein>
<evidence type="ECO:0000313" key="2">
    <source>
        <dbReference type="EMBL" id="VDL44772.1"/>
    </source>
</evidence>
<reference evidence="4" key="1">
    <citation type="submission" date="2017-02" db="UniProtKB">
        <authorList>
            <consortium name="WormBaseParasite"/>
        </authorList>
    </citation>
    <scope>IDENTIFICATION</scope>
</reference>
<evidence type="ECO:0000256" key="1">
    <source>
        <dbReference type="SAM" id="MobiDB-lite"/>
    </source>
</evidence>
<feature type="region of interest" description="Disordered" evidence="1">
    <location>
        <begin position="26"/>
        <end position="78"/>
    </location>
</feature>
<reference evidence="2 3" key="2">
    <citation type="submission" date="2018-11" db="EMBL/GenBank/DDBJ databases">
        <authorList>
            <consortium name="Pathogen Informatics"/>
        </authorList>
    </citation>
    <scope>NUCLEOTIDE SEQUENCE [LARGE SCALE GENOMIC DNA]</scope>
</reference>
<proteinExistence type="predicted"/>
<name>A0A0R3SGW1_HYMDI</name>
<dbReference type="EMBL" id="UYSG01001484">
    <property type="protein sequence ID" value="VDL44772.1"/>
    <property type="molecule type" value="Genomic_DNA"/>
</dbReference>
<dbReference type="Proteomes" id="UP000274504">
    <property type="component" value="Unassembled WGS sequence"/>
</dbReference>
<dbReference type="WBParaSite" id="HDID_0000416501-mRNA-1">
    <property type="protein sequence ID" value="HDID_0000416501-mRNA-1"/>
    <property type="gene ID" value="HDID_0000416501"/>
</dbReference>
<gene>
    <name evidence="2" type="ORF">HDID_LOCUS4163</name>
</gene>
<organism evidence="4">
    <name type="scientific">Hymenolepis diminuta</name>
    <name type="common">Rat tapeworm</name>
    <dbReference type="NCBI Taxonomy" id="6216"/>
    <lineage>
        <taxon>Eukaryota</taxon>
        <taxon>Metazoa</taxon>
        <taxon>Spiralia</taxon>
        <taxon>Lophotrochozoa</taxon>
        <taxon>Platyhelminthes</taxon>
        <taxon>Cestoda</taxon>
        <taxon>Eucestoda</taxon>
        <taxon>Cyclophyllidea</taxon>
        <taxon>Hymenolepididae</taxon>
        <taxon>Hymenolepis</taxon>
    </lineage>
</organism>